<evidence type="ECO:0000313" key="2">
    <source>
        <dbReference type="Proteomes" id="UP000265520"/>
    </source>
</evidence>
<organism evidence="1 2">
    <name type="scientific">Trifolium medium</name>
    <dbReference type="NCBI Taxonomy" id="97028"/>
    <lineage>
        <taxon>Eukaryota</taxon>
        <taxon>Viridiplantae</taxon>
        <taxon>Streptophyta</taxon>
        <taxon>Embryophyta</taxon>
        <taxon>Tracheophyta</taxon>
        <taxon>Spermatophyta</taxon>
        <taxon>Magnoliopsida</taxon>
        <taxon>eudicotyledons</taxon>
        <taxon>Gunneridae</taxon>
        <taxon>Pentapetalae</taxon>
        <taxon>rosids</taxon>
        <taxon>fabids</taxon>
        <taxon>Fabales</taxon>
        <taxon>Fabaceae</taxon>
        <taxon>Papilionoideae</taxon>
        <taxon>50 kb inversion clade</taxon>
        <taxon>NPAAA clade</taxon>
        <taxon>Hologalegina</taxon>
        <taxon>IRL clade</taxon>
        <taxon>Trifolieae</taxon>
        <taxon>Trifolium</taxon>
    </lineage>
</organism>
<sequence>MPLEHLDVVLEGSPHEYEYTITLINGKFGPISIDEVETLLLGHDEGLGKLPRIHSLLALMLVEPVVVLVVGEPFSVKSPINKTMMPLLTIIMSRHLCRWMTHPIPCPGLTQPGSSMAHPRLHYSSRCLPFRKCQLIHKFQVLHGTSSSGPNSATGSPCQHKCCLLSELVPDSGASYQVTSNALKIQPFSSFEGSDQIAIGNGQ</sequence>
<keyword evidence="2" id="KW-1185">Reference proteome</keyword>
<feature type="non-terminal residue" evidence="1">
    <location>
        <position position="203"/>
    </location>
</feature>
<protein>
    <submittedName>
        <fullName evidence="1">Uncharacterized protein</fullName>
    </submittedName>
</protein>
<dbReference type="EMBL" id="LXQA010043911">
    <property type="protein sequence ID" value="MCI00669.1"/>
    <property type="molecule type" value="Genomic_DNA"/>
</dbReference>
<accession>A0A392NNI2</accession>
<proteinExistence type="predicted"/>
<name>A0A392NNI2_9FABA</name>
<dbReference type="Proteomes" id="UP000265520">
    <property type="component" value="Unassembled WGS sequence"/>
</dbReference>
<evidence type="ECO:0000313" key="1">
    <source>
        <dbReference type="EMBL" id="MCI00669.1"/>
    </source>
</evidence>
<comment type="caution">
    <text evidence="1">The sequence shown here is derived from an EMBL/GenBank/DDBJ whole genome shotgun (WGS) entry which is preliminary data.</text>
</comment>
<dbReference type="AlphaFoldDB" id="A0A392NNI2"/>
<reference evidence="1 2" key="1">
    <citation type="journal article" date="2018" name="Front. Plant Sci.">
        <title>Red Clover (Trifolium pratense) and Zigzag Clover (T. medium) - A Picture of Genomic Similarities and Differences.</title>
        <authorList>
            <person name="Dluhosova J."/>
            <person name="Istvanek J."/>
            <person name="Nedelnik J."/>
            <person name="Repkova J."/>
        </authorList>
    </citation>
    <scope>NUCLEOTIDE SEQUENCE [LARGE SCALE GENOMIC DNA]</scope>
    <source>
        <strain evidence="2">cv. 10/8</strain>
        <tissue evidence="1">Leaf</tissue>
    </source>
</reference>